<feature type="coiled-coil region" evidence="1">
    <location>
        <begin position="27"/>
        <end position="87"/>
    </location>
</feature>
<feature type="compositionally biased region" description="Low complexity" evidence="2">
    <location>
        <begin position="94"/>
        <end position="119"/>
    </location>
</feature>
<sequence>MSVNAKHLATFILGAAAGVALQKYFQTEEGEKLVENLKAKAEGLRTEATEAAEKAPEYFAQLKTKGAEALKENFPDIEKILNDLMEKFAGATQPASDAPPTASAGSPSAGTPAGDSPLV</sequence>
<reference evidence="3 4" key="1">
    <citation type="submission" date="2020-08" db="EMBL/GenBank/DDBJ databases">
        <title>Genomic Encyclopedia of Type Strains, Phase IV (KMG-IV): sequencing the most valuable type-strain genomes for metagenomic binning, comparative biology and taxonomic classification.</title>
        <authorList>
            <person name="Goeker M."/>
        </authorList>
    </citation>
    <scope>NUCLEOTIDE SEQUENCE [LARGE SCALE GENOMIC DNA]</scope>
    <source>
        <strain evidence="3 4">DSM 105074</strain>
    </source>
</reference>
<keyword evidence="4" id="KW-1185">Reference proteome</keyword>
<dbReference type="EMBL" id="JACHGF010000005">
    <property type="protein sequence ID" value="MBB5285318.1"/>
    <property type="molecule type" value="Genomic_DNA"/>
</dbReference>
<evidence type="ECO:0000256" key="1">
    <source>
        <dbReference type="SAM" id="Coils"/>
    </source>
</evidence>
<accession>A0A840TYP7</accession>
<comment type="caution">
    <text evidence="3">The sequence shown here is derived from an EMBL/GenBank/DDBJ whole genome shotgun (WGS) entry which is preliminary data.</text>
</comment>
<evidence type="ECO:0000313" key="4">
    <source>
        <dbReference type="Proteomes" id="UP000557307"/>
    </source>
</evidence>
<dbReference type="Proteomes" id="UP000557307">
    <property type="component" value="Unassembled WGS sequence"/>
</dbReference>
<keyword evidence="1" id="KW-0175">Coiled coil</keyword>
<organism evidence="3 4">
    <name type="scientific">Rhabdobacter roseus</name>
    <dbReference type="NCBI Taxonomy" id="1655419"/>
    <lineage>
        <taxon>Bacteria</taxon>
        <taxon>Pseudomonadati</taxon>
        <taxon>Bacteroidota</taxon>
        <taxon>Cytophagia</taxon>
        <taxon>Cytophagales</taxon>
        <taxon>Cytophagaceae</taxon>
        <taxon>Rhabdobacter</taxon>
    </lineage>
</organism>
<proteinExistence type="predicted"/>
<evidence type="ECO:0000313" key="3">
    <source>
        <dbReference type="EMBL" id="MBB5285318.1"/>
    </source>
</evidence>
<name>A0A840TYP7_9BACT</name>
<evidence type="ECO:0000256" key="2">
    <source>
        <dbReference type="SAM" id="MobiDB-lite"/>
    </source>
</evidence>
<dbReference type="AlphaFoldDB" id="A0A840TYP7"/>
<gene>
    <name evidence="3" type="ORF">HNQ92_003475</name>
</gene>
<protein>
    <submittedName>
        <fullName evidence="3">Uncharacterized protein YicC (UPF0701 family)</fullName>
    </submittedName>
</protein>
<feature type="region of interest" description="Disordered" evidence="2">
    <location>
        <begin position="88"/>
        <end position="119"/>
    </location>
</feature>
<dbReference type="RefSeq" id="WP_184175349.1">
    <property type="nucleotide sequence ID" value="NZ_JACHGF010000005.1"/>
</dbReference>